<name>A0A8J2LE22_9HEXA</name>
<feature type="non-terminal residue" evidence="1">
    <location>
        <position position="1"/>
    </location>
</feature>
<dbReference type="AlphaFoldDB" id="A0A8J2LE22"/>
<gene>
    <name evidence="1" type="ORF">AFUS01_LOCUS40235</name>
</gene>
<protein>
    <submittedName>
        <fullName evidence="1">Uncharacterized protein</fullName>
    </submittedName>
</protein>
<proteinExistence type="predicted"/>
<dbReference type="Proteomes" id="UP000708208">
    <property type="component" value="Unassembled WGS sequence"/>
</dbReference>
<accession>A0A8J2LE22</accession>
<comment type="caution">
    <text evidence="1">The sequence shown here is derived from an EMBL/GenBank/DDBJ whole genome shotgun (WGS) entry which is preliminary data.</text>
</comment>
<dbReference type="OrthoDB" id="8265551at2759"/>
<evidence type="ECO:0000313" key="1">
    <source>
        <dbReference type="EMBL" id="CAG7830434.1"/>
    </source>
</evidence>
<reference evidence="1" key="1">
    <citation type="submission" date="2021-06" db="EMBL/GenBank/DDBJ databases">
        <authorList>
            <person name="Hodson N. C."/>
            <person name="Mongue J. A."/>
            <person name="Jaron S. K."/>
        </authorList>
    </citation>
    <scope>NUCLEOTIDE SEQUENCE</scope>
</reference>
<sequence>VPFSFTKLKTQSSFVDYNSSTVNVNTAAAEINARIAVQTFGRIYGTLIPEGGWWGLPFFNYTQGILTNTFHFRAGLANALRKTVDSKFSDGEKWTFLETTGIVLNSHSDA</sequence>
<dbReference type="EMBL" id="CAJVCH010555821">
    <property type="protein sequence ID" value="CAG7830434.1"/>
    <property type="molecule type" value="Genomic_DNA"/>
</dbReference>
<organism evidence="1 2">
    <name type="scientific">Allacma fusca</name>
    <dbReference type="NCBI Taxonomy" id="39272"/>
    <lineage>
        <taxon>Eukaryota</taxon>
        <taxon>Metazoa</taxon>
        <taxon>Ecdysozoa</taxon>
        <taxon>Arthropoda</taxon>
        <taxon>Hexapoda</taxon>
        <taxon>Collembola</taxon>
        <taxon>Symphypleona</taxon>
        <taxon>Sminthuridae</taxon>
        <taxon>Allacma</taxon>
    </lineage>
</organism>
<keyword evidence="2" id="KW-1185">Reference proteome</keyword>
<evidence type="ECO:0000313" key="2">
    <source>
        <dbReference type="Proteomes" id="UP000708208"/>
    </source>
</evidence>
<feature type="non-terminal residue" evidence="1">
    <location>
        <position position="110"/>
    </location>
</feature>